<evidence type="ECO:0000256" key="1">
    <source>
        <dbReference type="ARBA" id="ARBA00004561"/>
    </source>
</evidence>
<dbReference type="Proteomes" id="UP000240530">
    <property type="component" value="Unassembled WGS sequence"/>
</dbReference>
<comment type="caution">
    <text evidence="7">The sequence shown here is derived from an EMBL/GenBank/DDBJ whole genome shotgun (WGS) entry which is preliminary data.</text>
</comment>
<dbReference type="GO" id="GO:0043709">
    <property type="term" value="P:cell adhesion involved in single-species biofilm formation"/>
    <property type="evidence" value="ECO:0007669"/>
    <property type="project" value="TreeGrafter"/>
</dbReference>
<evidence type="ECO:0000313" key="8">
    <source>
        <dbReference type="Proteomes" id="UP000240530"/>
    </source>
</evidence>
<dbReference type="InterPro" id="IPR008966">
    <property type="entry name" value="Adhesion_dom_sf"/>
</dbReference>
<dbReference type="SUPFAM" id="SSF49401">
    <property type="entry name" value="Bacterial adhesins"/>
    <property type="match status" value="1"/>
</dbReference>
<gene>
    <name evidence="7" type="primary">fimA</name>
    <name evidence="7" type="ORF">C0W93_04460</name>
</gene>
<reference evidence="7 8" key="1">
    <citation type="submission" date="2018-03" db="EMBL/GenBank/DDBJ databases">
        <title>Whole genome sequencing of Histamine producing bacteria.</title>
        <authorList>
            <person name="Butler K."/>
        </authorList>
    </citation>
    <scope>NUCLEOTIDE SEQUENCE [LARGE SCALE GENOMIC DNA]</scope>
    <source>
        <strain evidence="7 8">Res.4.1</strain>
    </source>
</reference>
<comment type="similarity">
    <text evidence="2">Belongs to the fimbrial protein family.</text>
</comment>
<dbReference type="PANTHER" id="PTHR33420:SF12">
    <property type="entry name" value="FIMBRIN-LIKE PROTEIN FIMI-RELATED"/>
    <property type="match status" value="1"/>
</dbReference>
<dbReference type="AlphaFoldDB" id="A0A2T3KYV6"/>
<dbReference type="Pfam" id="PF00419">
    <property type="entry name" value="Fimbrial"/>
    <property type="match status" value="1"/>
</dbReference>
<protein>
    <submittedName>
        <fullName evidence="7">Type-1 fimbrial protein subunit A</fullName>
    </submittedName>
</protein>
<dbReference type="GO" id="GO:0009289">
    <property type="term" value="C:pilus"/>
    <property type="evidence" value="ECO:0007669"/>
    <property type="project" value="UniProtKB-SubCell"/>
</dbReference>
<feature type="chain" id="PRO_5015394120" evidence="5">
    <location>
        <begin position="22"/>
        <end position="184"/>
    </location>
</feature>
<name>A0A2T3KYV6_PHOLD</name>
<evidence type="ECO:0000256" key="2">
    <source>
        <dbReference type="ARBA" id="ARBA00006671"/>
    </source>
</evidence>
<keyword evidence="4" id="KW-0281">Fimbrium</keyword>
<dbReference type="EMBL" id="PYNS01000002">
    <property type="protein sequence ID" value="PSV12974.1"/>
    <property type="molecule type" value="Genomic_DNA"/>
</dbReference>
<dbReference type="RefSeq" id="WP_107184394.1">
    <property type="nucleotide sequence ID" value="NZ_CP131575.1"/>
</dbReference>
<proteinExistence type="inferred from homology"/>
<keyword evidence="3 5" id="KW-0732">Signal</keyword>
<dbReference type="InterPro" id="IPR050263">
    <property type="entry name" value="Bact_Fimbrial_Adh_Pro"/>
</dbReference>
<evidence type="ECO:0000256" key="4">
    <source>
        <dbReference type="ARBA" id="ARBA00023263"/>
    </source>
</evidence>
<organism evidence="7 8">
    <name type="scientific">Photobacterium leiognathi subsp. mandapamensis</name>
    <name type="common">Photobacterium mandapamensis</name>
    <dbReference type="NCBI Taxonomy" id="48408"/>
    <lineage>
        <taxon>Bacteria</taxon>
        <taxon>Pseudomonadati</taxon>
        <taxon>Pseudomonadota</taxon>
        <taxon>Gammaproteobacteria</taxon>
        <taxon>Vibrionales</taxon>
        <taxon>Vibrionaceae</taxon>
        <taxon>Photobacterium</taxon>
    </lineage>
</organism>
<evidence type="ECO:0000256" key="3">
    <source>
        <dbReference type="ARBA" id="ARBA00022729"/>
    </source>
</evidence>
<evidence type="ECO:0000256" key="5">
    <source>
        <dbReference type="SAM" id="SignalP"/>
    </source>
</evidence>
<dbReference type="PANTHER" id="PTHR33420">
    <property type="entry name" value="FIMBRIAL SUBUNIT ELFA-RELATED"/>
    <property type="match status" value="1"/>
</dbReference>
<evidence type="ECO:0000259" key="6">
    <source>
        <dbReference type="Pfam" id="PF00419"/>
    </source>
</evidence>
<dbReference type="InterPro" id="IPR000259">
    <property type="entry name" value="Adhesion_dom_fimbrial"/>
</dbReference>
<sequence length="184" mass="18956">MKFNKTLVALAAVAFPMMASAATSGATGTTEVQGGQVRFEGEVVNAACAVDNESRDKLVQMGQVRVADFDSAGTEAGGNSFTLSLVDCDPSIQPSAAISFQGGVDSNDDTALAINTLAGSAKGVGIHLYNEDGSAVEFNKASSYSKNLIEGTNVFNYRATYVSTDATVEPGVANAVAQFTVTYS</sequence>
<comment type="subcellular location">
    <subcellularLocation>
        <location evidence="1">Fimbrium</location>
    </subcellularLocation>
</comment>
<accession>A0A2T3KYV6</accession>
<feature type="domain" description="Fimbrial-type adhesion" evidence="6">
    <location>
        <begin position="38"/>
        <end position="183"/>
    </location>
</feature>
<dbReference type="Gene3D" id="2.60.40.1090">
    <property type="entry name" value="Fimbrial-type adhesion domain"/>
    <property type="match status" value="1"/>
</dbReference>
<dbReference type="InterPro" id="IPR036937">
    <property type="entry name" value="Adhesion_dom_fimbrial_sf"/>
</dbReference>
<feature type="signal peptide" evidence="5">
    <location>
        <begin position="1"/>
        <end position="21"/>
    </location>
</feature>
<evidence type="ECO:0000313" key="7">
    <source>
        <dbReference type="EMBL" id="PSV12974.1"/>
    </source>
</evidence>